<reference evidence="3 4" key="1">
    <citation type="journal article" date="2023" name="Hortic Res">
        <title>Pangenome of water caltrop reveals structural variations and asymmetric subgenome divergence after allopolyploidization.</title>
        <authorList>
            <person name="Zhang X."/>
            <person name="Chen Y."/>
            <person name="Wang L."/>
            <person name="Yuan Y."/>
            <person name="Fang M."/>
            <person name="Shi L."/>
            <person name="Lu R."/>
            <person name="Comes H.P."/>
            <person name="Ma Y."/>
            <person name="Chen Y."/>
            <person name="Huang G."/>
            <person name="Zhou Y."/>
            <person name="Zheng Z."/>
            <person name="Qiu Y."/>
        </authorList>
    </citation>
    <scope>NUCLEOTIDE SEQUENCE [LARGE SCALE GENOMIC DNA]</scope>
    <source>
        <strain evidence="3">F231</strain>
    </source>
</reference>
<evidence type="ECO:0000256" key="1">
    <source>
        <dbReference type="ARBA" id="ARBA00034773"/>
    </source>
</evidence>
<proteinExistence type="inferred from homology"/>
<feature type="compositionally biased region" description="Acidic residues" evidence="2">
    <location>
        <begin position="108"/>
        <end position="118"/>
    </location>
</feature>
<evidence type="ECO:0000313" key="4">
    <source>
        <dbReference type="Proteomes" id="UP001346149"/>
    </source>
</evidence>
<gene>
    <name evidence="3" type="ORF">SAY86_002966</name>
</gene>
<name>A0AAN7LUK8_TRANT</name>
<evidence type="ECO:0000256" key="2">
    <source>
        <dbReference type="SAM" id="MobiDB-lite"/>
    </source>
</evidence>
<dbReference type="GO" id="GO:0010150">
    <property type="term" value="P:leaf senescence"/>
    <property type="evidence" value="ECO:0007669"/>
    <property type="project" value="UniProtKB-ARBA"/>
</dbReference>
<dbReference type="AlphaFoldDB" id="A0AAN7LUK8"/>
<feature type="region of interest" description="Disordered" evidence="2">
    <location>
        <begin position="95"/>
        <end position="134"/>
    </location>
</feature>
<comment type="similarity">
    <text evidence="1">Belongs to the senescence regulator S40 family.</text>
</comment>
<dbReference type="Proteomes" id="UP001346149">
    <property type="component" value="Unassembled WGS sequence"/>
</dbReference>
<evidence type="ECO:0008006" key="5">
    <source>
        <dbReference type="Google" id="ProtNLM"/>
    </source>
</evidence>
<sequence length="177" mass="19139">MATGKTYFARHGYRFLSSDLTDVAPSGPAFELDESDVCFSASSAGHGLPELRRPARPGRTPYSDYWSDLVERPRAAPSSLPVNIPDWSKIYRDVGSRGRGGGLGSDLQEGDEDVDAGEGDGGSGSESRLPPHEFLARQVARTKIGSFSVHEGVGRTLKGRDLSRVRNAVWARTGFQD</sequence>
<accession>A0AAN7LUK8</accession>
<comment type="caution">
    <text evidence="3">The sequence shown here is derived from an EMBL/GenBank/DDBJ whole genome shotgun (WGS) entry which is preliminary data.</text>
</comment>
<dbReference type="InterPro" id="IPR007608">
    <property type="entry name" value="Senescence_reg_S40"/>
</dbReference>
<organism evidence="3 4">
    <name type="scientific">Trapa natans</name>
    <name type="common">Water chestnut</name>
    <dbReference type="NCBI Taxonomy" id="22666"/>
    <lineage>
        <taxon>Eukaryota</taxon>
        <taxon>Viridiplantae</taxon>
        <taxon>Streptophyta</taxon>
        <taxon>Embryophyta</taxon>
        <taxon>Tracheophyta</taxon>
        <taxon>Spermatophyta</taxon>
        <taxon>Magnoliopsida</taxon>
        <taxon>eudicotyledons</taxon>
        <taxon>Gunneridae</taxon>
        <taxon>Pentapetalae</taxon>
        <taxon>rosids</taxon>
        <taxon>malvids</taxon>
        <taxon>Myrtales</taxon>
        <taxon>Lythraceae</taxon>
        <taxon>Trapa</taxon>
    </lineage>
</organism>
<dbReference type="EMBL" id="JAXQNO010000013">
    <property type="protein sequence ID" value="KAK4786277.1"/>
    <property type="molecule type" value="Genomic_DNA"/>
</dbReference>
<dbReference type="PANTHER" id="PTHR46525:SF2">
    <property type="entry name" value="EMB|CAB72159.1"/>
    <property type="match status" value="1"/>
</dbReference>
<evidence type="ECO:0000313" key="3">
    <source>
        <dbReference type="EMBL" id="KAK4786277.1"/>
    </source>
</evidence>
<protein>
    <recommendedName>
        <fullName evidence="5">Senescence regulator</fullName>
    </recommendedName>
</protein>
<keyword evidence="4" id="KW-1185">Reference proteome</keyword>
<dbReference type="Pfam" id="PF04520">
    <property type="entry name" value="Senescence_reg"/>
    <property type="match status" value="1"/>
</dbReference>
<dbReference type="PANTHER" id="PTHR46525">
    <property type="entry name" value="EMB|CAB72159.1"/>
    <property type="match status" value="1"/>
</dbReference>